<evidence type="ECO:0000313" key="2">
    <source>
        <dbReference type="Proteomes" id="UP000708208"/>
    </source>
</evidence>
<gene>
    <name evidence="1" type="ORF">AFUS01_LOCUS34767</name>
</gene>
<evidence type="ECO:0000313" key="1">
    <source>
        <dbReference type="EMBL" id="CAG7824618.1"/>
    </source>
</evidence>
<dbReference type="AlphaFoldDB" id="A0A8J2L1B9"/>
<dbReference type="EMBL" id="CAJVCH010533515">
    <property type="protein sequence ID" value="CAG7824618.1"/>
    <property type="molecule type" value="Genomic_DNA"/>
</dbReference>
<protein>
    <submittedName>
        <fullName evidence="1">Uncharacterized protein</fullName>
    </submittedName>
</protein>
<accession>A0A8J2L1B9</accession>
<keyword evidence="2" id="KW-1185">Reference proteome</keyword>
<name>A0A8J2L1B9_9HEXA</name>
<sequence>MISSLFPLDRPFRYLQFKIRYSYFLRIFDRDISSLHAHDVLLIATPSTLWLYGRATSESERTRVNEEREL</sequence>
<organism evidence="1 2">
    <name type="scientific">Allacma fusca</name>
    <dbReference type="NCBI Taxonomy" id="39272"/>
    <lineage>
        <taxon>Eukaryota</taxon>
        <taxon>Metazoa</taxon>
        <taxon>Ecdysozoa</taxon>
        <taxon>Arthropoda</taxon>
        <taxon>Hexapoda</taxon>
        <taxon>Collembola</taxon>
        <taxon>Symphypleona</taxon>
        <taxon>Sminthuridae</taxon>
        <taxon>Allacma</taxon>
    </lineage>
</organism>
<proteinExistence type="predicted"/>
<reference evidence="1" key="1">
    <citation type="submission" date="2021-06" db="EMBL/GenBank/DDBJ databases">
        <authorList>
            <person name="Hodson N. C."/>
            <person name="Mongue J. A."/>
            <person name="Jaron S. K."/>
        </authorList>
    </citation>
    <scope>NUCLEOTIDE SEQUENCE</scope>
</reference>
<dbReference type="Proteomes" id="UP000708208">
    <property type="component" value="Unassembled WGS sequence"/>
</dbReference>
<comment type="caution">
    <text evidence="1">The sequence shown here is derived from an EMBL/GenBank/DDBJ whole genome shotgun (WGS) entry which is preliminary data.</text>
</comment>